<sequence length="241" mass="26649">MALPATCNNSTNPLPPSFKRSFPGSLAEVQYRVRVDMTRSGLRWRESDRTEPSVEIQGIEEIQLTPKSIQKSSKHSTLPINEVQAKITLPSPLVVASGDWIPFTITVHSKSQALAALYTDISLELVKVAVIRVPQRASSKEKVLASGEVYDSEQPGNGVCVLRGELGNGLPGAEFSWSIAETIEVRHEIRLSLKPPWCRIALSTNLPIFERTIPVEIMTHRYTLDSYVDMAFPALGLIDLN</sequence>
<protein>
    <recommendedName>
        <fullName evidence="3">Arrestin C-terminal-like domain-containing protein</fullName>
    </recommendedName>
</protein>
<comment type="caution">
    <text evidence="1">The sequence shown here is derived from an EMBL/GenBank/DDBJ whole genome shotgun (WGS) entry which is preliminary data.</text>
</comment>
<dbReference type="Proteomes" id="UP000663846">
    <property type="component" value="Unassembled WGS sequence"/>
</dbReference>
<dbReference type="AlphaFoldDB" id="A0A8H2W986"/>
<evidence type="ECO:0000313" key="2">
    <source>
        <dbReference type="Proteomes" id="UP000663846"/>
    </source>
</evidence>
<accession>A0A8H2W986</accession>
<evidence type="ECO:0000313" key="1">
    <source>
        <dbReference type="EMBL" id="CAE6339976.1"/>
    </source>
</evidence>
<gene>
    <name evidence="1" type="ORF">RDB_LOCUS2996</name>
</gene>
<organism evidence="1 2">
    <name type="scientific">Rhizoctonia solani</name>
    <dbReference type="NCBI Taxonomy" id="456999"/>
    <lineage>
        <taxon>Eukaryota</taxon>
        <taxon>Fungi</taxon>
        <taxon>Dikarya</taxon>
        <taxon>Basidiomycota</taxon>
        <taxon>Agaricomycotina</taxon>
        <taxon>Agaricomycetes</taxon>
        <taxon>Cantharellales</taxon>
        <taxon>Ceratobasidiaceae</taxon>
        <taxon>Rhizoctonia</taxon>
    </lineage>
</organism>
<evidence type="ECO:0008006" key="3">
    <source>
        <dbReference type="Google" id="ProtNLM"/>
    </source>
</evidence>
<name>A0A8H2W986_9AGAM</name>
<proteinExistence type="predicted"/>
<dbReference type="EMBL" id="CAJMWS010000021">
    <property type="protein sequence ID" value="CAE6339976.1"/>
    <property type="molecule type" value="Genomic_DNA"/>
</dbReference>
<reference evidence="1" key="1">
    <citation type="submission" date="2021-01" db="EMBL/GenBank/DDBJ databases">
        <authorList>
            <person name="Kaushik A."/>
        </authorList>
    </citation>
    <scope>NUCLEOTIDE SEQUENCE</scope>
    <source>
        <strain evidence="1">AG1-1C</strain>
    </source>
</reference>